<dbReference type="EMBL" id="SBIQ01000149">
    <property type="protein sequence ID" value="KAF7682966.1"/>
    <property type="molecule type" value="Genomic_DNA"/>
</dbReference>
<evidence type="ECO:0000256" key="1">
    <source>
        <dbReference type="ARBA" id="ARBA00004496"/>
    </source>
</evidence>
<keyword evidence="2" id="KW-0963">Cytoplasm</keyword>
<feature type="compositionally biased region" description="Basic residues" evidence="5">
    <location>
        <begin position="120"/>
        <end position="130"/>
    </location>
</feature>
<keyword evidence="7" id="KW-1185">Reference proteome</keyword>
<dbReference type="SUPFAM" id="SSF69695">
    <property type="entry name" value="SRP19"/>
    <property type="match status" value="1"/>
</dbReference>
<dbReference type="PANTHER" id="PTHR17453">
    <property type="entry name" value="SIGNAL RECOGNITION PARTICLE 19 KD PROTEIN"/>
    <property type="match status" value="1"/>
</dbReference>
<dbReference type="InterPro" id="IPR036521">
    <property type="entry name" value="SRP19-like_sf"/>
</dbReference>
<keyword evidence="4" id="KW-0687">Ribonucleoprotein</keyword>
<organism evidence="6 7">
    <name type="scientific">Astathelohania contejeani</name>
    <dbReference type="NCBI Taxonomy" id="164912"/>
    <lineage>
        <taxon>Eukaryota</taxon>
        <taxon>Fungi</taxon>
        <taxon>Fungi incertae sedis</taxon>
        <taxon>Microsporidia</taxon>
        <taxon>Astathelohaniidae</taxon>
        <taxon>Astathelohania</taxon>
    </lineage>
</organism>
<dbReference type="Gene3D" id="3.30.56.30">
    <property type="entry name" value="Signal recognition particle, SRP19-like subunit"/>
    <property type="match status" value="1"/>
</dbReference>
<evidence type="ECO:0000256" key="3">
    <source>
        <dbReference type="ARBA" id="ARBA00023135"/>
    </source>
</evidence>
<feature type="region of interest" description="Disordered" evidence="5">
    <location>
        <begin position="111"/>
        <end position="130"/>
    </location>
</feature>
<gene>
    <name evidence="6" type="primary">SEC65</name>
    <name evidence="6" type="ORF">TCON_1818</name>
</gene>
<accession>A0ABQ7HXV1</accession>
<comment type="subcellular location">
    <subcellularLocation>
        <location evidence="1">Cytoplasm</location>
    </subcellularLocation>
</comment>
<keyword evidence="3" id="KW-0733">Signal recognition particle</keyword>
<evidence type="ECO:0000256" key="5">
    <source>
        <dbReference type="SAM" id="MobiDB-lite"/>
    </source>
</evidence>
<sequence length="130" mass="15292">MEENYFYLYPIFLDSTRKRAQGRKYPLGQCIPNPTFNEINTAIVHLNIECVAEPAKRHPREPLVWGRFKIKKMYDKQYIINGICHTITEVRNKKSEETKITVNKSGDKKGYIKNPLNLIPKKKKKGRNKK</sequence>
<protein>
    <submittedName>
        <fullName evidence="6">Signal recognition particle SEC65 subunit</fullName>
    </submittedName>
</protein>
<dbReference type="Proteomes" id="UP001516464">
    <property type="component" value="Unassembled WGS sequence"/>
</dbReference>
<evidence type="ECO:0000313" key="7">
    <source>
        <dbReference type="Proteomes" id="UP001516464"/>
    </source>
</evidence>
<dbReference type="PANTHER" id="PTHR17453:SF0">
    <property type="entry name" value="SIGNAL RECOGNITION PARTICLE 19 KDA PROTEIN"/>
    <property type="match status" value="1"/>
</dbReference>
<evidence type="ECO:0000256" key="4">
    <source>
        <dbReference type="ARBA" id="ARBA00023274"/>
    </source>
</evidence>
<dbReference type="Pfam" id="PF01922">
    <property type="entry name" value="SRP19"/>
    <property type="match status" value="1"/>
</dbReference>
<reference evidence="6 7" key="1">
    <citation type="submission" date="2019-01" db="EMBL/GenBank/DDBJ databases">
        <title>Genomes sequencing and comparative genomics of infectious freshwater microsporidia, Cucumispora dikerogammari and Thelohania contejeani.</title>
        <authorList>
            <person name="Cormier A."/>
            <person name="Giraud I."/>
            <person name="Wattier R."/>
            <person name="Teixeira M."/>
            <person name="Grandjean F."/>
            <person name="Rigaud T."/>
            <person name="Cordaux R."/>
        </authorList>
    </citation>
    <scope>NUCLEOTIDE SEQUENCE [LARGE SCALE GENOMIC DNA]</scope>
    <source>
        <strain evidence="6">T1</strain>
        <tissue evidence="6">Spores</tissue>
    </source>
</reference>
<evidence type="ECO:0000256" key="2">
    <source>
        <dbReference type="ARBA" id="ARBA00022490"/>
    </source>
</evidence>
<proteinExistence type="predicted"/>
<dbReference type="InterPro" id="IPR002778">
    <property type="entry name" value="Signal_recog_particle_SRP19"/>
</dbReference>
<comment type="caution">
    <text evidence="6">The sequence shown here is derived from an EMBL/GenBank/DDBJ whole genome shotgun (WGS) entry which is preliminary data.</text>
</comment>
<evidence type="ECO:0000313" key="6">
    <source>
        <dbReference type="EMBL" id="KAF7682966.1"/>
    </source>
</evidence>
<name>A0ABQ7HXV1_9MICR</name>